<organism evidence="3 4">
    <name type="scientific">Entomortierella chlamydospora</name>
    <dbReference type="NCBI Taxonomy" id="101097"/>
    <lineage>
        <taxon>Eukaryota</taxon>
        <taxon>Fungi</taxon>
        <taxon>Fungi incertae sedis</taxon>
        <taxon>Mucoromycota</taxon>
        <taxon>Mortierellomycotina</taxon>
        <taxon>Mortierellomycetes</taxon>
        <taxon>Mortierellales</taxon>
        <taxon>Mortierellaceae</taxon>
        <taxon>Entomortierella</taxon>
    </lineage>
</organism>
<dbReference type="Gene3D" id="3.40.50.300">
    <property type="entry name" value="P-loop containing nucleotide triphosphate hydrolases"/>
    <property type="match status" value="1"/>
</dbReference>
<dbReference type="Pfam" id="PF01926">
    <property type="entry name" value="MMR_HSR1"/>
    <property type="match status" value="1"/>
</dbReference>
<reference evidence="3" key="1">
    <citation type="journal article" date="2020" name="Fungal Divers.">
        <title>Resolving the Mortierellaceae phylogeny through synthesis of multi-gene phylogenetics and phylogenomics.</title>
        <authorList>
            <person name="Vandepol N."/>
            <person name="Liber J."/>
            <person name="Desiro A."/>
            <person name="Na H."/>
            <person name="Kennedy M."/>
            <person name="Barry K."/>
            <person name="Grigoriev I.V."/>
            <person name="Miller A.N."/>
            <person name="O'Donnell K."/>
            <person name="Stajich J.E."/>
            <person name="Bonito G."/>
        </authorList>
    </citation>
    <scope>NUCLEOTIDE SEQUENCE</scope>
    <source>
        <strain evidence="3">NRRL 2769</strain>
    </source>
</reference>
<accession>A0A9P6N2T1</accession>
<dbReference type="Proteomes" id="UP000703661">
    <property type="component" value="Unassembled WGS sequence"/>
</dbReference>
<dbReference type="InterPro" id="IPR027417">
    <property type="entry name" value="P-loop_NTPase"/>
</dbReference>
<sequence>MGLISTDRSIKAIYSLQYRDQLKSNYGAGKSTLLSQLGGDFPSGVALRRGYTTALKEYLVTLESGEQVLLMDVPGMYEASNERTKQNASQLTEALSKGYNYKLYFVLKADNRGPPDPELVMMAKVNECVKQINGAKVTFRIIVNQINDAATYNMYRDELAYDNFKSFFEALDGLEDFSFDINIDHVELIRFDEKIQVKDPNEVTEDVFVAKAAITRVIAAEVRQQSKVLLAVDEIRIDIQDLKVYQKALYALASPMIIAGGLVVAVVGGTGWVMYKAGRLAHKGIKKAFSSDE</sequence>
<keyword evidence="1" id="KW-1133">Transmembrane helix</keyword>
<comment type="caution">
    <text evidence="3">The sequence shown here is derived from an EMBL/GenBank/DDBJ whole genome shotgun (WGS) entry which is preliminary data.</text>
</comment>
<dbReference type="EMBL" id="JAAAID010000072">
    <property type="protein sequence ID" value="KAG0023100.1"/>
    <property type="molecule type" value="Genomic_DNA"/>
</dbReference>
<name>A0A9P6N2T1_9FUNG</name>
<protein>
    <recommendedName>
        <fullName evidence="2">G domain-containing protein</fullName>
    </recommendedName>
</protein>
<feature type="transmembrane region" description="Helical" evidence="1">
    <location>
        <begin position="249"/>
        <end position="275"/>
    </location>
</feature>
<keyword evidence="1" id="KW-0472">Membrane</keyword>
<dbReference type="SUPFAM" id="SSF52540">
    <property type="entry name" value="P-loop containing nucleoside triphosphate hydrolases"/>
    <property type="match status" value="1"/>
</dbReference>
<gene>
    <name evidence="3" type="ORF">BGZ80_010402</name>
</gene>
<dbReference type="AlphaFoldDB" id="A0A9P6N2T1"/>
<evidence type="ECO:0000313" key="3">
    <source>
        <dbReference type="EMBL" id="KAG0023100.1"/>
    </source>
</evidence>
<evidence type="ECO:0000256" key="1">
    <source>
        <dbReference type="SAM" id="Phobius"/>
    </source>
</evidence>
<keyword evidence="4" id="KW-1185">Reference proteome</keyword>
<evidence type="ECO:0000259" key="2">
    <source>
        <dbReference type="Pfam" id="PF01926"/>
    </source>
</evidence>
<feature type="domain" description="G" evidence="2">
    <location>
        <begin position="27"/>
        <end position="108"/>
    </location>
</feature>
<dbReference type="InterPro" id="IPR006073">
    <property type="entry name" value="GTP-bd"/>
</dbReference>
<proteinExistence type="predicted"/>
<dbReference type="GO" id="GO:0005525">
    <property type="term" value="F:GTP binding"/>
    <property type="evidence" value="ECO:0007669"/>
    <property type="project" value="InterPro"/>
</dbReference>
<keyword evidence="1" id="KW-0812">Transmembrane</keyword>
<dbReference type="CDD" id="cd00882">
    <property type="entry name" value="Ras_like_GTPase"/>
    <property type="match status" value="1"/>
</dbReference>
<evidence type="ECO:0000313" key="4">
    <source>
        <dbReference type="Proteomes" id="UP000703661"/>
    </source>
</evidence>